<dbReference type="Proteomes" id="UP000295131">
    <property type="component" value="Unassembled WGS sequence"/>
</dbReference>
<dbReference type="OrthoDB" id="5137090at2"/>
<sequence>MASSEGPEDFGVELAEDSLPATVSTDAVPIRLNHLFPWHRPRKQKVRRDQWVGLANTLVRKLKQQNVLAPKQMTLPDGSSFQQAPEIRYLTLPGLDYLDVRLIGEMCGDNDCKLESVGFLSDAEDSAMMARARVRETSLIQAGYIMDTSLTLPRSIESICNTTSGTLNELKRRAPFHIINIDACGSIAPTRATHSRRLIDAIFRLVELQLGKANHRWLLFVTVDARDDNLDADTFEALCNAVRENAKANADFELGAIAFLNGEATELEGAIESSKTDGRPFLNMFSLGFAKWLLHLAEVKQWSIKLKRSHCYSTRPTEDASPSMVSLAFEFLPPPVGLVDPHSVSRQKPSPGGSTNNPSMQILEGASQIDDLDALLEADAELSVELNAATHSLLIEAGYEIDTLSPLVAEAVAGQATPPHRFPDLLQAKGA</sequence>
<proteinExistence type="predicted"/>
<organism evidence="2 3">
    <name type="scientific">Pseudohoeflea suaedae</name>
    <dbReference type="NCBI Taxonomy" id="877384"/>
    <lineage>
        <taxon>Bacteria</taxon>
        <taxon>Pseudomonadati</taxon>
        <taxon>Pseudomonadota</taxon>
        <taxon>Alphaproteobacteria</taxon>
        <taxon>Hyphomicrobiales</taxon>
        <taxon>Rhizobiaceae</taxon>
        <taxon>Pseudohoeflea</taxon>
    </lineage>
</organism>
<keyword evidence="3" id="KW-1185">Reference proteome</keyword>
<evidence type="ECO:0000256" key="1">
    <source>
        <dbReference type="SAM" id="MobiDB-lite"/>
    </source>
</evidence>
<evidence type="ECO:0000313" key="3">
    <source>
        <dbReference type="Proteomes" id="UP000295131"/>
    </source>
</evidence>
<feature type="region of interest" description="Disordered" evidence="1">
    <location>
        <begin position="340"/>
        <end position="361"/>
    </location>
</feature>
<dbReference type="RefSeq" id="WP_133282949.1">
    <property type="nucleotide sequence ID" value="NZ_SMSI01000001.1"/>
</dbReference>
<name>A0A4R5PM92_9HYPH</name>
<protein>
    <submittedName>
        <fullName evidence="2">Uncharacterized protein</fullName>
    </submittedName>
</protein>
<feature type="compositionally biased region" description="Polar residues" evidence="1">
    <location>
        <begin position="344"/>
        <end position="360"/>
    </location>
</feature>
<dbReference type="InterPro" id="IPR058085">
    <property type="entry name" value="PP_RS20740-like"/>
</dbReference>
<reference evidence="2 3" key="1">
    <citation type="journal article" date="2013" name="Int. J. Syst. Evol. Microbiol.">
        <title>Hoeflea suaedae sp. nov., an endophytic bacterium isolated from the root of the halophyte Suaeda maritima.</title>
        <authorList>
            <person name="Chung E.J."/>
            <person name="Park J.A."/>
            <person name="Pramanik P."/>
            <person name="Bibi F."/>
            <person name="Jeon C.O."/>
            <person name="Chung Y.R."/>
        </authorList>
    </citation>
    <scope>NUCLEOTIDE SEQUENCE [LARGE SCALE GENOMIC DNA]</scope>
    <source>
        <strain evidence="2 3">YC6898</strain>
    </source>
</reference>
<dbReference type="NCBIfam" id="NF047698">
    <property type="entry name" value="PP_RS20740_fam"/>
    <property type="match status" value="1"/>
</dbReference>
<dbReference type="EMBL" id="SMSI01000001">
    <property type="protein sequence ID" value="TDH38114.1"/>
    <property type="molecule type" value="Genomic_DNA"/>
</dbReference>
<comment type="caution">
    <text evidence="2">The sequence shown here is derived from an EMBL/GenBank/DDBJ whole genome shotgun (WGS) entry which is preliminary data.</text>
</comment>
<gene>
    <name evidence="2" type="ORF">E2A64_03015</name>
</gene>
<evidence type="ECO:0000313" key="2">
    <source>
        <dbReference type="EMBL" id="TDH38114.1"/>
    </source>
</evidence>
<accession>A0A4R5PM92</accession>
<dbReference type="AlphaFoldDB" id="A0A4R5PM92"/>